<dbReference type="Proteomes" id="UP000182692">
    <property type="component" value="Unassembled WGS sequence"/>
</dbReference>
<dbReference type="EMBL" id="FOWR01000026">
    <property type="protein sequence ID" value="SFP83227.1"/>
    <property type="molecule type" value="Genomic_DNA"/>
</dbReference>
<evidence type="ECO:0000259" key="1">
    <source>
        <dbReference type="PROSITE" id="PS50828"/>
    </source>
</evidence>
<name>A0A1I5TKR9_9GAMM</name>
<keyword evidence="2" id="KW-0540">Nuclease</keyword>
<proteinExistence type="predicted"/>
<dbReference type="SUPFAM" id="SSF160443">
    <property type="entry name" value="SMR domain-like"/>
    <property type="match status" value="1"/>
</dbReference>
<evidence type="ECO:0000313" key="3">
    <source>
        <dbReference type="Proteomes" id="UP000182692"/>
    </source>
</evidence>
<dbReference type="PANTHER" id="PTHR35562:SF2">
    <property type="entry name" value="DNA ENDONUCLEASE SMRA-RELATED"/>
    <property type="match status" value="1"/>
</dbReference>
<dbReference type="InterPro" id="IPR002625">
    <property type="entry name" value="Smr_dom"/>
</dbReference>
<dbReference type="SMART" id="SM00463">
    <property type="entry name" value="SMR"/>
    <property type="match status" value="1"/>
</dbReference>
<dbReference type="PANTHER" id="PTHR35562">
    <property type="entry name" value="DNA ENDONUCLEASE SMRA-RELATED"/>
    <property type="match status" value="1"/>
</dbReference>
<evidence type="ECO:0000313" key="2">
    <source>
        <dbReference type="EMBL" id="SFP83227.1"/>
    </source>
</evidence>
<organism evidence="2 3">
    <name type="scientific">Enterovibrio norvegicus DSM 15893</name>
    <dbReference type="NCBI Taxonomy" id="1121869"/>
    <lineage>
        <taxon>Bacteria</taxon>
        <taxon>Pseudomonadati</taxon>
        <taxon>Pseudomonadota</taxon>
        <taxon>Gammaproteobacteria</taxon>
        <taxon>Vibrionales</taxon>
        <taxon>Vibrionaceae</taxon>
        <taxon>Enterovibrio</taxon>
    </lineage>
</organism>
<reference evidence="2 3" key="1">
    <citation type="submission" date="2016-10" db="EMBL/GenBank/DDBJ databases">
        <authorList>
            <person name="de Groot N.N."/>
        </authorList>
    </citation>
    <scope>NUCLEOTIDE SEQUENCE [LARGE SCALE GENOMIC DNA]</scope>
    <source>
        <strain evidence="2 3">DSM 15893</strain>
    </source>
</reference>
<sequence>MTMNGNNESDLFREMMADVAPIAHDTVEKVSQPHKPTDAQLARQTAAQKLSDSNPEYLSLDYAEMLKPDDVVTFKRPGVQDGVFRKLRLGKYDIHARLDLHKYTLKDAREEILTFLKQCQRMDVRTVIIVHGKGERTNPPARMKSFVCQWLEQISDVMCVHSAQRHHGGTGAVYVLLKKSQDKKLETRERHLNRRA</sequence>
<dbReference type="PROSITE" id="PS50828">
    <property type="entry name" value="SMR"/>
    <property type="match status" value="1"/>
</dbReference>
<feature type="domain" description="Smr" evidence="1">
    <location>
        <begin position="98"/>
        <end position="178"/>
    </location>
</feature>
<dbReference type="InterPro" id="IPR047688">
    <property type="entry name" value="Endonuc_SmrA"/>
</dbReference>
<keyword evidence="2" id="KW-0255">Endonuclease</keyword>
<keyword evidence="2" id="KW-0378">Hydrolase</keyword>
<dbReference type="STRING" id="1121869.SAMN03084138_03243"/>
<dbReference type="Pfam" id="PF01713">
    <property type="entry name" value="Smr"/>
    <property type="match status" value="1"/>
</dbReference>
<dbReference type="InterPro" id="IPR036063">
    <property type="entry name" value="Smr_dom_sf"/>
</dbReference>
<dbReference type="AlphaFoldDB" id="A0A1I5TKR9"/>
<dbReference type="GO" id="GO:0004520">
    <property type="term" value="F:DNA endonuclease activity"/>
    <property type="evidence" value="ECO:0007669"/>
    <property type="project" value="TreeGrafter"/>
</dbReference>
<gene>
    <name evidence="2" type="ORF">SAMN03084138_03243</name>
</gene>
<accession>A0A1I5TKR9</accession>
<dbReference type="NCBIfam" id="NF033154">
    <property type="entry name" value="endonuc_SmrA"/>
    <property type="match status" value="1"/>
</dbReference>
<protein>
    <submittedName>
        <fullName evidence="2">DNA-nicking endonuclease, Smr domain</fullName>
    </submittedName>
</protein>
<dbReference type="Gene3D" id="3.30.1370.110">
    <property type="match status" value="1"/>
</dbReference>